<dbReference type="GO" id="GO:0090090">
    <property type="term" value="P:negative regulation of canonical Wnt signaling pathway"/>
    <property type="evidence" value="ECO:0007669"/>
    <property type="project" value="TreeGrafter"/>
</dbReference>
<comment type="similarity">
    <text evidence="1">Belongs to the protein kinase superfamily. CMGC Ser/Thr protein kinase family. GSK-3 subfamily.</text>
</comment>
<keyword evidence="7" id="KW-1133">Transmembrane helix</keyword>
<evidence type="ECO:0000256" key="3">
    <source>
        <dbReference type="ARBA" id="ARBA00022679"/>
    </source>
</evidence>
<dbReference type="GO" id="GO:0032436">
    <property type="term" value="P:positive regulation of proteasomal ubiquitin-dependent protein catabolic process"/>
    <property type="evidence" value="ECO:0007669"/>
    <property type="project" value="TreeGrafter"/>
</dbReference>
<evidence type="ECO:0000256" key="1">
    <source>
        <dbReference type="ARBA" id="ARBA00005527"/>
    </source>
</evidence>
<dbReference type="PROSITE" id="PS50011">
    <property type="entry name" value="PROTEIN_KINASE_DOM"/>
    <property type="match status" value="1"/>
</dbReference>
<dbReference type="GO" id="GO:0005524">
    <property type="term" value="F:ATP binding"/>
    <property type="evidence" value="ECO:0007669"/>
    <property type="project" value="UniProtKB-KW"/>
</dbReference>
<dbReference type="WBParaSite" id="Hba_11031">
    <property type="protein sequence ID" value="Hba_11031"/>
    <property type="gene ID" value="Hba_11031"/>
</dbReference>
<evidence type="ECO:0000256" key="2">
    <source>
        <dbReference type="ARBA" id="ARBA00022527"/>
    </source>
</evidence>
<dbReference type="InterPro" id="IPR011009">
    <property type="entry name" value="Kinase-like_dom_sf"/>
</dbReference>
<evidence type="ECO:0000256" key="5">
    <source>
        <dbReference type="ARBA" id="ARBA00022777"/>
    </source>
</evidence>
<evidence type="ECO:0000256" key="6">
    <source>
        <dbReference type="ARBA" id="ARBA00022840"/>
    </source>
</evidence>
<evidence type="ECO:0000256" key="4">
    <source>
        <dbReference type="ARBA" id="ARBA00022741"/>
    </source>
</evidence>
<keyword evidence="7" id="KW-0472">Membrane</keyword>
<dbReference type="InterPro" id="IPR050591">
    <property type="entry name" value="GSK-3"/>
</dbReference>
<dbReference type="PANTHER" id="PTHR24057:SF18">
    <property type="entry name" value="SERINE_THREONINE-PROTEIN KINASE R03D7.5-RELATED"/>
    <property type="match status" value="1"/>
</dbReference>
<evidence type="ECO:0000259" key="8">
    <source>
        <dbReference type="PROSITE" id="PS50011"/>
    </source>
</evidence>
<accession>A0A1I7X0F6</accession>
<dbReference type="GO" id="GO:0004674">
    <property type="term" value="F:protein serine/threonine kinase activity"/>
    <property type="evidence" value="ECO:0007669"/>
    <property type="project" value="UniProtKB-KW"/>
</dbReference>
<proteinExistence type="inferred from homology"/>
<dbReference type="GO" id="GO:0030154">
    <property type="term" value="P:cell differentiation"/>
    <property type="evidence" value="ECO:0007669"/>
    <property type="project" value="TreeGrafter"/>
</dbReference>
<name>A0A1I7X0F6_HETBA</name>
<evidence type="ECO:0000256" key="7">
    <source>
        <dbReference type="SAM" id="Phobius"/>
    </source>
</evidence>
<dbReference type="PROSITE" id="PS00108">
    <property type="entry name" value="PROTEIN_KINASE_ST"/>
    <property type="match status" value="1"/>
</dbReference>
<protein>
    <submittedName>
        <fullName evidence="10">Protein kinase domain-containing protein</fullName>
    </submittedName>
</protein>
<dbReference type="GO" id="GO:0070507">
    <property type="term" value="P:regulation of microtubule cytoskeleton organization"/>
    <property type="evidence" value="ECO:0007669"/>
    <property type="project" value="TreeGrafter"/>
</dbReference>
<dbReference type="SMART" id="SM00220">
    <property type="entry name" value="S_TKc"/>
    <property type="match status" value="1"/>
</dbReference>
<feature type="domain" description="Protein kinase" evidence="8">
    <location>
        <begin position="98"/>
        <end position="292"/>
    </location>
</feature>
<dbReference type="SUPFAM" id="SSF56112">
    <property type="entry name" value="Protein kinase-like (PK-like)"/>
    <property type="match status" value="1"/>
</dbReference>
<evidence type="ECO:0000313" key="10">
    <source>
        <dbReference type="WBParaSite" id="Hba_11031"/>
    </source>
</evidence>
<dbReference type="InterPro" id="IPR000719">
    <property type="entry name" value="Prot_kinase_dom"/>
</dbReference>
<dbReference type="GO" id="GO:0030424">
    <property type="term" value="C:axon"/>
    <property type="evidence" value="ECO:0007669"/>
    <property type="project" value="TreeGrafter"/>
</dbReference>
<keyword evidence="9" id="KW-1185">Reference proteome</keyword>
<dbReference type="GO" id="GO:0005829">
    <property type="term" value="C:cytosol"/>
    <property type="evidence" value="ECO:0007669"/>
    <property type="project" value="TreeGrafter"/>
</dbReference>
<reference evidence="10" key="1">
    <citation type="submission" date="2016-11" db="UniProtKB">
        <authorList>
            <consortium name="WormBaseParasite"/>
        </authorList>
    </citation>
    <scope>IDENTIFICATION</scope>
</reference>
<dbReference type="Proteomes" id="UP000095283">
    <property type="component" value="Unplaced"/>
</dbReference>
<feature type="transmembrane region" description="Helical" evidence="7">
    <location>
        <begin position="20"/>
        <end position="37"/>
    </location>
</feature>
<keyword evidence="4" id="KW-0547">Nucleotide-binding</keyword>
<dbReference type="Pfam" id="PF00069">
    <property type="entry name" value="Pkinase"/>
    <property type="match status" value="1"/>
</dbReference>
<keyword evidence="2" id="KW-0723">Serine/threonine-protein kinase</keyword>
<organism evidence="9 10">
    <name type="scientific">Heterorhabditis bacteriophora</name>
    <name type="common">Entomopathogenic nematode worm</name>
    <dbReference type="NCBI Taxonomy" id="37862"/>
    <lineage>
        <taxon>Eukaryota</taxon>
        <taxon>Metazoa</taxon>
        <taxon>Ecdysozoa</taxon>
        <taxon>Nematoda</taxon>
        <taxon>Chromadorea</taxon>
        <taxon>Rhabditida</taxon>
        <taxon>Rhabditina</taxon>
        <taxon>Rhabditomorpha</taxon>
        <taxon>Strongyloidea</taxon>
        <taxon>Heterorhabditidae</taxon>
        <taxon>Heterorhabditis</taxon>
    </lineage>
</organism>
<keyword evidence="6" id="KW-0067">ATP-binding</keyword>
<dbReference type="AlphaFoldDB" id="A0A1I7X0F6"/>
<keyword evidence="5" id="KW-0418">Kinase</keyword>
<dbReference type="GO" id="GO:0007165">
    <property type="term" value="P:signal transduction"/>
    <property type="evidence" value="ECO:0007669"/>
    <property type="project" value="TreeGrafter"/>
</dbReference>
<dbReference type="PANTHER" id="PTHR24057">
    <property type="entry name" value="GLYCOGEN SYNTHASE KINASE-3 ALPHA"/>
    <property type="match status" value="1"/>
</dbReference>
<keyword evidence="3" id="KW-0808">Transferase</keyword>
<dbReference type="Gene3D" id="3.30.200.20">
    <property type="entry name" value="Phosphorylase Kinase, domain 1"/>
    <property type="match status" value="1"/>
</dbReference>
<keyword evidence="7" id="KW-0812">Transmembrane</keyword>
<dbReference type="InterPro" id="IPR008271">
    <property type="entry name" value="Ser/Thr_kinase_AS"/>
</dbReference>
<sequence length="292" mass="33490">MGTIRTGSRKSEDKVLVRQVLIYCCHCITMLYLRMYFLRKRIILCLDYQRQMLSCPSQLVAIANLIASSGAKMDYVMGVILAHRVHGKGVETEATIIIKGEHVYGSGRFSNVYVADMIEPEERKVAIKHVWDVKETAKIKGAYPEIAILSRITHSHIVSLLYYFTRTIETHVIHCLVFDFFPDDVLKLRQKGIKFDLLDAKIYSYQLLLAVDYLSSQCIIHLDIKPPNLILNHQDGRMKLADFGNARLVSESDELSSYQVTRYYRPPELLFGSTHFTTAIGQLVGLKEEMYF</sequence>
<dbReference type="GO" id="GO:0005634">
    <property type="term" value="C:nucleus"/>
    <property type="evidence" value="ECO:0007669"/>
    <property type="project" value="TreeGrafter"/>
</dbReference>
<dbReference type="Gene3D" id="1.10.510.10">
    <property type="entry name" value="Transferase(Phosphotransferase) domain 1"/>
    <property type="match status" value="1"/>
</dbReference>
<evidence type="ECO:0000313" key="9">
    <source>
        <dbReference type="Proteomes" id="UP000095283"/>
    </source>
</evidence>